<gene>
    <name evidence="17" type="ORF">ABOM_009454</name>
</gene>
<evidence type="ECO:0000256" key="10">
    <source>
        <dbReference type="ARBA" id="ARBA00023136"/>
    </source>
</evidence>
<evidence type="ECO:0000259" key="16">
    <source>
        <dbReference type="SMART" id="SM01024"/>
    </source>
</evidence>
<proteinExistence type="inferred from homology"/>
<keyword evidence="9" id="KW-0496">Mitochondrion</keyword>
<evidence type="ECO:0000256" key="13">
    <source>
        <dbReference type="SAM" id="MobiDB-lite"/>
    </source>
</evidence>
<keyword evidence="10 14" id="KW-0472">Membrane</keyword>
<evidence type="ECO:0000256" key="4">
    <source>
        <dbReference type="ARBA" id="ARBA00022741"/>
    </source>
</evidence>
<dbReference type="Pfam" id="PF08740">
    <property type="entry name" value="BCS1_N"/>
    <property type="match status" value="1"/>
</dbReference>
<evidence type="ECO:0000256" key="11">
    <source>
        <dbReference type="ARBA" id="ARBA00048778"/>
    </source>
</evidence>
<feature type="region of interest" description="Disordered" evidence="13">
    <location>
        <begin position="378"/>
        <end position="410"/>
    </location>
</feature>
<dbReference type="InterPro" id="IPR050747">
    <property type="entry name" value="Mitochondrial_chaperone_BCS1"/>
</dbReference>
<evidence type="ECO:0000256" key="12">
    <source>
        <dbReference type="RuleBase" id="RU003651"/>
    </source>
</evidence>
<keyword evidence="8 14" id="KW-1133">Transmembrane helix</keyword>
<organism evidence="17 18">
    <name type="scientific">Aspergillus bombycis</name>
    <dbReference type="NCBI Taxonomy" id="109264"/>
    <lineage>
        <taxon>Eukaryota</taxon>
        <taxon>Fungi</taxon>
        <taxon>Dikarya</taxon>
        <taxon>Ascomycota</taxon>
        <taxon>Pezizomycotina</taxon>
        <taxon>Eurotiomycetes</taxon>
        <taxon>Eurotiomycetidae</taxon>
        <taxon>Eurotiales</taxon>
        <taxon>Aspergillaceae</taxon>
        <taxon>Aspergillus</taxon>
    </lineage>
</organism>
<dbReference type="OrthoDB" id="10251412at2759"/>
<feature type="domain" description="BCS1 N-terminal" evidence="16">
    <location>
        <begin position="59"/>
        <end position="275"/>
    </location>
</feature>
<evidence type="ECO:0000256" key="6">
    <source>
        <dbReference type="ARBA" id="ARBA00022801"/>
    </source>
</evidence>
<dbReference type="GO" id="GO:0016887">
    <property type="term" value="F:ATP hydrolysis activity"/>
    <property type="evidence" value="ECO:0007669"/>
    <property type="project" value="InterPro"/>
</dbReference>
<comment type="subcellular location">
    <subcellularLocation>
        <location evidence="1">Mitochondrion inner membrane</location>
        <topology evidence="1">Single-pass membrane protein</topology>
    </subcellularLocation>
</comment>
<evidence type="ECO:0000256" key="2">
    <source>
        <dbReference type="ARBA" id="ARBA00007448"/>
    </source>
</evidence>
<evidence type="ECO:0000256" key="8">
    <source>
        <dbReference type="ARBA" id="ARBA00022989"/>
    </source>
</evidence>
<dbReference type="PROSITE" id="PS00674">
    <property type="entry name" value="AAA"/>
    <property type="match status" value="1"/>
</dbReference>
<dbReference type="Pfam" id="PF00004">
    <property type="entry name" value="AAA"/>
    <property type="match status" value="2"/>
</dbReference>
<keyword evidence="3 14" id="KW-0812">Transmembrane</keyword>
<feature type="domain" description="AAA+ ATPase" evidence="15">
    <location>
        <begin position="308"/>
        <end position="462"/>
    </location>
</feature>
<feature type="transmembrane region" description="Helical" evidence="14">
    <location>
        <begin position="53"/>
        <end position="74"/>
    </location>
</feature>
<evidence type="ECO:0000256" key="9">
    <source>
        <dbReference type="ARBA" id="ARBA00023128"/>
    </source>
</evidence>
<dbReference type="SUPFAM" id="SSF52540">
    <property type="entry name" value="P-loop containing nucleoside triphosphate hydrolases"/>
    <property type="match status" value="1"/>
</dbReference>
<protein>
    <submittedName>
        <fullName evidence="17">BCS1-like ATPase</fullName>
    </submittedName>
</protein>
<evidence type="ECO:0000256" key="3">
    <source>
        <dbReference type="ARBA" id="ARBA00022692"/>
    </source>
</evidence>
<dbReference type="SMART" id="SM00382">
    <property type="entry name" value="AAA"/>
    <property type="match status" value="1"/>
</dbReference>
<dbReference type="GO" id="GO:0005743">
    <property type="term" value="C:mitochondrial inner membrane"/>
    <property type="evidence" value="ECO:0007669"/>
    <property type="project" value="UniProtKB-SubCell"/>
</dbReference>
<evidence type="ECO:0000259" key="15">
    <source>
        <dbReference type="SMART" id="SM00382"/>
    </source>
</evidence>
<dbReference type="GO" id="GO:0005524">
    <property type="term" value="F:ATP binding"/>
    <property type="evidence" value="ECO:0007669"/>
    <property type="project" value="UniProtKB-KW"/>
</dbReference>
<dbReference type="Proteomes" id="UP000179179">
    <property type="component" value="Unassembled WGS sequence"/>
</dbReference>
<name>A0A1F7ZTP8_9EURO</name>
<dbReference type="PANTHER" id="PTHR23070">
    <property type="entry name" value="BCS1 AAA-TYPE ATPASE"/>
    <property type="match status" value="1"/>
</dbReference>
<evidence type="ECO:0000313" key="18">
    <source>
        <dbReference type="Proteomes" id="UP000179179"/>
    </source>
</evidence>
<evidence type="ECO:0000256" key="7">
    <source>
        <dbReference type="ARBA" id="ARBA00022840"/>
    </source>
</evidence>
<comment type="catalytic activity">
    <reaction evidence="11">
        <text>ATP + H2O = ADP + phosphate + H(+)</text>
        <dbReference type="Rhea" id="RHEA:13065"/>
        <dbReference type="ChEBI" id="CHEBI:15377"/>
        <dbReference type="ChEBI" id="CHEBI:15378"/>
        <dbReference type="ChEBI" id="CHEBI:30616"/>
        <dbReference type="ChEBI" id="CHEBI:43474"/>
        <dbReference type="ChEBI" id="CHEBI:456216"/>
    </reaction>
    <physiologicalReaction direction="left-to-right" evidence="11">
        <dbReference type="Rhea" id="RHEA:13066"/>
    </physiologicalReaction>
</comment>
<comment type="similarity">
    <text evidence="2">Belongs to the AAA ATPase family. BCS1 subfamily.</text>
</comment>
<keyword evidence="18" id="KW-1185">Reference proteome</keyword>
<dbReference type="RefSeq" id="XP_022386548.1">
    <property type="nucleotide sequence ID" value="XM_022536582.1"/>
</dbReference>
<dbReference type="InterPro" id="IPR003593">
    <property type="entry name" value="AAA+_ATPase"/>
</dbReference>
<reference evidence="17 18" key="1">
    <citation type="journal article" date="2016" name="Genome Biol. Evol.">
        <title>Draft genome sequence of an aflatoxigenic Aspergillus species, A. bombycis.</title>
        <authorList>
            <person name="Moore G.G."/>
            <person name="Mack B.M."/>
            <person name="Beltz S.B."/>
            <person name="Gilbert M.K."/>
        </authorList>
    </citation>
    <scope>NUCLEOTIDE SEQUENCE [LARGE SCALE GENOMIC DNA]</scope>
    <source>
        <strain evidence="18">NRRL 26010</strain>
    </source>
</reference>
<dbReference type="InterPro" id="IPR014851">
    <property type="entry name" value="BCS1_N"/>
</dbReference>
<dbReference type="Pfam" id="PF25426">
    <property type="entry name" value="AAA_lid_BCS1"/>
    <property type="match status" value="1"/>
</dbReference>
<evidence type="ECO:0000256" key="14">
    <source>
        <dbReference type="SAM" id="Phobius"/>
    </source>
</evidence>
<evidence type="ECO:0000313" key="17">
    <source>
        <dbReference type="EMBL" id="OGM42831.1"/>
    </source>
</evidence>
<keyword evidence="6" id="KW-0378">Hydrolase</keyword>
<dbReference type="Gene3D" id="3.40.50.300">
    <property type="entry name" value="P-loop containing nucleotide triphosphate hydrolases"/>
    <property type="match status" value="1"/>
</dbReference>
<keyword evidence="7 12" id="KW-0067">ATP-binding</keyword>
<dbReference type="STRING" id="109264.A0A1F7ZTP8"/>
<accession>A0A1F7ZTP8</accession>
<dbReference type="InterPro" id="IPR003959">
    <property type="entry name" value="ATPase_AAA_core"/>
</dbReference>
<dbReference type="AlphaFoldDB" id="A0A1F7ZTP8"/>
<dbReference type="SMART" id="SM01024">
    <property type="entry name" value="BCS1_N"/>
    <property type="match status" value="1"/>
</dbReference>
<dbReference type="GeneID" id="34452844"/>
<dbReference type="InterPro" id="IPR057495">
    <property type="entry name" value="AAA_lid_BCS1"/>
</dbReference>
<keyword evidence="4 12" id="KW-0547">Nucleotide-binding</keyword>
<keyword evidence="5" id="KW-0999">Mitochondrion inner membrane</keyword>
<dbReference type="InterPro" id="IPR027417">
    <property type="entry name" value="P-loop_NTPase"/>
</dbReference>
<sequence>MESAQLSSTINKTIMNSTTPPLLSPSDTALLEAFIPGYSFISRFLISYLHIDLSLYLPYILTYIAIAAVLNYSFSKLKGVMETHLIATAEIRLDDEISNYLLYWMAQQPFANRSTRFVAATRISTQLHYYDSDDEDDEWGEEDEYDENGNVINNFDEYWAKTRKRDKFKRLRFTPAEGTHYFFFHGQLLAFVRAKEDKKSSSSSRWGARFETEKLYLSCFGRDPAILKELLAEAQRVYVARDGNSTIIYRGQKSPGDYVDWSRCMARAPRPLSTVILDQEQKDAFVDDIKEYLHPRTRRWYSNRGIPYRRGYLLHGPPGTGKTSLCFAVAGLMGLPLYLLNLSSKSFSEDDLMSLFQELPRRCIVLLEDVDCAGITQKRVNDSGDDSTAKPADGKEGDAPEDADADSSKQGVSLSGLLNVIDGVAASEGRILVMTTNHPEKLDPALLRPGRVDMSIQFGYAEPGDIKELFTAIYSTLEGDVRSSRTRRPKEKKDQVTSEVPWHQFSREQIQNLADEFLALVPGGQCTAAEIQGYLLNYKRDPQAAIEGVEEWVRSIRSKREGKTEATVTSDQ</sequence>
<evidence type="ECO:0000256" key="5">
    <source>
        <dbReference type="ARBA" id="ARBA00022792"/>
    </source>
</evidence>
<evidence type="ECO:0000256" key="1">
    <source>
        <dbReference type="ARBA" id="ARBA00004434"/>
    </source>
</evidence>
<dbReference type="InterPro" id="IPR003960">
    <property type="entry name" value="ATPase_AAA_CS"/>
</dbReference>
<dbReference type="EMBL" id="LYCR01000081">
    <property type="protein sequence ID" value="OGM42831.1"/>
    <property type="molecule type" value="Genomic_DNA"/>
</dbReference>
<comment type="caution">
    <text evidence="17">The sequence shown here is derived from an EMBL/GenBank/DDBJ whole genome shotgun (WGS) entry which is preliminary data.</text>
</comment>